<dbReference type="NCBIfam" id="NF006047">
    <property type="entry name" value="PRK08193.1"/>
    <property type="match status" value="1"/>
</dbReference>
<evidence type="ECO:0000313" key="11">
    <source>
        <dbReference type="Proteomes" id="UP000247673"/>
    </source>
</evidence>
<dbReference type="RefSeq" id="WP_110448240.1">
    <property type="nucleotide sequence ID" value="NZ_CP132383.1"/>
</dbReference>
<dbReference type="PANTHER" id="PTHR22789">
    <property type="entry name" value="FUCULOSE PHOSPHATE ALDOLASE"/>
    <property type="match status" value="1"/>
</dbReference>
<accession>A0A2V4DRW9</accession>
<comment type="catalytic activity">
    <reaction evidence="1">
        <text>L-ribulose 5-phosphate = D-xylulose 5-phosphate</text>
        <dbReference type="Rhea" id="RHEA:22368"/>
        <dbReference type="ChEBI" id="CHEBI:57737"/>
        <dbReference type="ChEBI" id="CHEBI:58226"/>
        <dbReference type="EC" id="5.1.3.4"/>
    </reaction>
</comment>
<name>A0A2V4DRW9_9GAMM</name>
<keyword evidence="7 10" id="KW-0413">Isomerase</keyword>
<comment type="caution">
    <text evidence="10">The sequence shown here is derived from an EMBL/GenBank/DDBJ whole genome shotgun (WGS) entry which is preliminary data.</text>
</comment>
<gene>
    <name evidence="10" type="primary">araD</name>
    <name evidence="10" type="ORF">DKK78_08480</name>
</gene>
<evidence type="ECO:0000256" key="5">
    <source>
        <dbReference type="ARBA" id="ARBA00022723"/>
    </source>
</evidence>
<dbReference type="SUPFAM" id="SSF53639">
    <property type="entry name" value="AraD/HMP-PK domain-like"/>
    <property type="match status" value="1"/>
</dbReference>
<evidence type="ECO:0000256" key="4">
    <source>
        <dbReference type="ARBA" id="ARBA00013186"/>
    </source>
</evidence>
<dbReference type="PANTHER" id="PTHR22789:SF8">
    <property type="entry name" value="L-RIBULOSE-5-PHOSPHATE 4-EPIMERASE SGBE"/>
    <property type="match status" value="1"/>
</dbReference>
<evidence type="ECO:0000256" key="3">
    <source>
        <dbReference type="ARBA" id="ARBA00010037"/>
    </source>
</evidence>
<protein>
    <recommendedName>
        <fullName evidence="4">L-ribulose-5-phosphate 4-epimerase</fullName>
        <ecNumber evidence="4">5.1.3.4</ecNumber>
    </recommendedName>
</protein>
<dbReference type="Pfam" id="PF00596">
    <property type="entry name" value="Aldolase_II"/>
    <property type="match status" value="1"/>
</dbReference>
<keyword evidence="6" id="KW-0862">Zinc</keyword>
<evidence type="ECO:0000313" key="10">
    <source>
        <dbReference type="EMBL" id="PXY90421.1"/>
    </source>
</evidence>
<keyword evidence="8" id="KW-0119">Carbohydrate metabolism</keyword>
<evidence type="ECO:0000259" key="9">
    <source>
        <dbReference type="SMART" id="SM01007"/>
    </source>
</evidence>
<organism evidence="10 11">
    <name type="scientific">Gilliamella apis</name>
    <dbReference type="NCBI Taxonomy" id="1970738"/>
    <lineage>
        <taxon>Bacteria</taxon>
        <taxon>Pseudomonadati</taxon>
        <taxon>Pseudomonadota</taxon>
        <taxon>Gammaproteobacteria</taxon>
        <taxon>Orbales</taxon>
        <taxon>Orbaceae</taxon>
        <taxon>Gilliamella</taxon>
    </lineage>
</organism>
<evidence type="ECO:0000256" key="8">
    <source>
        <dbReference type="ARBA" id="ARBA00023277"/>
    </source>
</evidence>
<dbReference type="GO" id="GO:0016832">
    <property type="term" value="F:aldehyde-lyase activity"/>
    <property type="evidence" value="ECO:0007669"/>
    <property type="project" value="TreeGrafter"/>
</dbReference>
<reference evidence="10 11" key="1">
    <citation type="submission" date="2018-05" db="EMBL/GenBank/DDBJ databases">
        <title>Reference genomes for bee gut microbiota database.</title>
        <authorList>
            <person name="Ellegaard K.M."/>
        </authorList>
    </citation>
    <scope>NUCLEOTIDE SEQUENCE [LARGE SCALE GENOMIC DNA]</scope>
    <source>
        <strain evidence="10 11">ESL0172</strain>
    </source>
</reference>
<comment type="cofactor">
    <cofactor evidence="2">
        <name>Zn(2+)</name>
        <dbReference type="ChEBI" id="CHEBI:29105"/>
    </cofactor>
</comment>
<sequence>MFLALKDRVLQANLLLPKYHLVTFTWGNVSEIDRKNGVIAIKPSGVEYSDMAIDDIVIVSLTGEIIEGHLNPSSDTATHIELYKAFPNIGGIVHTHSRYATVWAQAELDIPALGTTHADYFYGDVPCTRRLTDSEIATDYEKNTGLVIIEEFRRKAIDPSAMPGVIVSGHAPFCWGKNASNAVHNAVVLEEVAMMAISTRQLNQTVKIQQTLSDKHYFRKHGANAYYGQNKIN</sequence>
<comment type="similarity">
    <text evidence="3">Belongs to the aldolase class II family. AraD/FucA subfamily.</text>
</comment>
<dbReference type="SMART" id="SM01007">
    <property type="entry name" value="Aldolase_II"/>
    <property type="match status" value="1"/>
</dbReference>
<keyword evidence="5" id="KW-0479">Metal-binding</keyword>
<evidence type="ECO:0000256" key="2">
    <source>
        <dbReference type="ARBA" id="ARBA00001947"/>
    </source>
</evidence>
<dbReference type="GO" id="GO:0005829">
    <property type="term" value="C:cytosol"/>
    <property type="evidence" value="ECO:0007669"/>
    <property type="project" value="TreeGrafter"/>
</dbReference>
<dbReference type="Proteomes" id="UP000247673">
    <property type="component" value="Unassembled WGS sequence"/>
</dbReference>
<dbReference type="NCBIfam" id="NF009003">
    <property type="entry name" value="PRK12348.1"/>
    <property type="match status" value="1"/>
</dbReference>
<dbReference type="InterPro" id="IPR050197">
    <property type="entry name" value="Aldolase_class_II_sugar_metab"/>
</dbReference>
<dbReference type="InterPro" id="IPR036409">
    <property type="entry name" value="Aldolase_II/adducin_N_sf"/>
</dbReference>
<dbReference type="EMBL" id="QGLO01000006">
    <property type="protein sequence ID" value="PXY90421.1"/>
    <property type="molecule type" value="Genomic_DNA"/>
</dbReference>
<dbReference type="OrthoDB" id="9786287at2"/>
<dbReference type="EC" id="5.1.3.4" evidence="4"/>
<dbReference type="InterPro" id="IPR001303">
    <property type="entry name" value="Aldolase_II/adducin_N"/>
</dbReference>
<evidence type="ECO:0000256" key="6">
    <source>
        <dbReference type="ARBA" id="ARBA00022833"/>
    </source>
</evidence>
<feature type="domain" description="Class II aldolase/adducin N-terminal" evidence="9">
    <location>
        <begin position="7"/>
        <end position="197"/>
    </location>
</feature>
<dbReference type="Gene3D" id="3.40.225.10">
    <property type="entry name" value="Class II aldolase/adducin N-terminal domain"/>
    <property type="match status" value="1"/>
</dbReference>
<dbReference type="FunFam" id="3.40.225.10:FF:000001">
    <property type="entry name" value="L-ribulose-5-phosphate 4-epimerase UlaF"/>
    <property type="match status" value="1"/>
</dbReference>
<dbReference type="GO" id="GO:0046872">
    <property type="term" value="F:metal ion binding"/>
    <property type="evidence" value="ECO:0007669"/>
    <property type="project" value="UniProtKB-KW"/>
</dbReference>
<dbReference type="GO" id="GO:0019323">
    <property type="term" value="P:pentose catabolic process"/>
    <property type="evidence" value="ECO:0007669"/>
    <property type="project" value="TreeGrafter"/>
</dbReference>
<dbReference type="GO" id="GO:0008742">
    <property type="term" value="F:L-ribulose-phosphate 4-epimerase activity"/>
    <property type="evidence" value="ECO:0007669"/>
    <property type="project" value="UniProtKB-EC"/>
</dbReference>
<keyword evidence="11" id="KW-1185">Reference proteome</keyword>
<evidence type="ECO:0000256" key="7">
    <source>
        <dbReference type="ARBA" id="ARBA00023235"/>
    </source>
</evidence>
<proteinExistence type="inferred from homology"/>
<dbReference type="AlphaFoldDB" id="A0A2V4DRW9"/>
<evidence type="ECO:0000256" key="1">
    <source>
        <dbReference type="ARBA" id="ARBA00001726"/>
    </source>
</evidence>